<reference evidence="2" key="1">
    <citation type="submission" date="2016-11" db="UniProtKB">
        <authorList>
            <consortium name="WormBaseParasite"/>
        </authorList>
    </citation>
    <scope>IDENTIFICATION</scope>
</reference>
<organism evidence="1 2">
    <name type="scientific">Steinernema glaseri</name>
    <dbReference type="NCBI Taxonomy" id="37863"/>
    <lineage>
        <taxon>Eukaryota</taxon>
        <taxon>Metazoa</taxon>
        <taxon>Ecdysozoa</taxon>
        <taxon>Nematoda</taxon>
        <taxon>Chromadorea</taxon>
        <taxon>Rhabditida</taxon>
        <taxon>Tylenchina</taxon>
        <taxon>Panagrolaimomorpha</taxon>
        <taxon>Strongyloidoidea</taxon>
        <taxon>Steinernematidae</taxon>
        <taxon>Steinernema</taxon>
    </lineage>
</organism>
<keyword evidence="1" id="KW-1185">Reference proteome</keyword>
<name>A0A1I7YAV3_9BILA</name>
<dbReference type="Proteomes" id="UP000095287">
    <property type="component" value="Unplaced"/>
</dbReference>
<accession>A0A1I7YAV3</accession>
<dbReference type="WBParaSite" id="L893_g14414.t1">
    <property type="protein sequence ID" value="L893_g14414.t1"/>
    <property type="gene ID" value="L893_g14414"/>
</dbReference>
<proteinExistence type="predicted"/>
<sequence>MARCHAAPAQEGVSEAGWLAEAQHLGDAVDRQLVLGQQLLGPFEAQLIEQLLITAAQLVQ</sequence>
<evidence type="ECO:0000313" key="2">
    <source>
        <dbReference type="WBParaSite" id="L893_g14414.t1"/>
    </source>
</evidence>
<evidence type="ECO:0000313" key="1">
    <source>
        <dbReference type="Proteomes" id="UP000095287"/>
    </source>
</evidence>
<protein>
    <submittedName>
        <fullName evidence="2">Geranyl transferase</fullName>
    </submittedName>
</protein>
<dbReference type="AlphaFoldDB" id="A0A1I7YAV3"/>